<dbReference type="KEGG" id="aym:YM304_29290"/>
<feature type="transmembrane region" description="Helical" evidence="2">
    <location>
        <begin position="58"/>
        <end position="79"/>
    </location>
</feature>
<feature type="region of interest" description="Disordered" evidence="1">
    <location>
        <begin position="1"/>
        <end position="33"/>
    </location>
</feature>
<sequence length="418" mass="43098">MDDTTGKSADHRDDRIVDELDRLSRRGSPADAEGAVAKAFDAAASSEMAAPSRPGRTLVSVAAASLVVIALGASAYVVANRQPDDTEPLPAATVPDTADSAVPSTTVASTPDSTTSTAIATTTIPIPTSFPAPALGDLGLLDSTHLVVPSVVPDGWTITPSLIGDGSQRWTFENPARKASGSVRAYSAPDVVADAADRPSGEPVRWSVEMSQEMFRVYTARADTNDQVAVTVIGSDPALFDDFLLDFDEFLLGLTVGDRAQHPAGAFDAQVDGTVAAAGDSDDVSLRAAAVGDHLCWSMSPTVFSTRGCARDPFDDVSADGPELDTGIAVLSQGGLGIPQNSTDPDAAIVTTIVRLAGVTLPSIDNVAITLATGETVTVPTGEVNDELGLRFFVYVTVVDGSADVVEHITSITAAEST</sequence>
<keyword evidence="2" id="KW-0812">Transmembrane</keyword>
<evidence type="ECO:0000313" key="4">
    <source>
        <dbReference type="Proteomes" id="UP000011863"/>
    </source>
</evidence>
<keyword evidence="2" id="KW-1133">Transmembrane helix</keyword>
<keyword evidence="4" id="KW-1185">Reference proteome</keyword>
<reference evidence="3 4" key="1">
    <citation type="journal article" date="2013" name="Int. J. Syst. Evol. Microbiol.">
        <title>Ilumatobacter nonamiense sp. nov. and Ilumatobacter coccineum sp. nov., isolated from seashore sand.</title>
        <authorList>
            <person name="Matsumoto A."/>
            <person name="Kasai H."/>
            <person name="Matsuo Y."/>
            <person name="Shizuri Y."/>
            <person name="Ichikawa N."/>
            <person name="Fujita N."/>
            <person name="Omura S."/>
            <person name="Takahashi Y."/>
        </authorList>
    </citation>
    <scope>NUCLEOTIDE SEQUENCE [LARGE SCALE GENOMIC DNA]</scope>
    <source>
        <strain evidence="4">NBRC 103263 / KCTC 29153 / YM16-304</strain>
    </source>
</reference>
<protein>
    <submittedName>
        <fullName evidence="3">Uncharacterized protein</fullName>
    </submittedName>
</protein>
<feature type="region of interest" description="Disordered" evidence="1">
    <location>
        <begin position="85"/>
        <end position="114"/>
    </location>
</feature>
<accession>A0A6C7EA82</accession>
<dbReference type="RefSeq" id="WP_015442490.1">
    <property type="nucleotide sequence ID" value="NC_020520.1"/>
</dbReference>
<dbReference type="Proteomes" id="UP000011863">
    <property type="component" value="Chromosome"/>
</dbReference>
<evidence type="ECO:0000256" key="1">
    <source>
        <dbReference type="SAM" id="MobiDB-lite"/>
    </source>
</evidence>
<dbReference type="EMBL" id="AP012057">
    <property type="protein sequence ID" value="BAN03243.1"/>
    <property type="molecule type" value="Genomic_DNA"/>
</dbReference>
<evidence type="ECO:0000256" key="2">
    <source>
        <dbReference type="SAM" id="Phobius"/>
    </source>
</evidence>
<feature type="compositionally biased region" description="Low complexity" evidence="1">
    <location>
        <begin position="103"/>
        <end position="114"/>
    </location>
</feature>
<keyword evidence="2" id="KW-0472">Membrane</keyword>
<name>A0A6C7EA82_ILUCY</name>
<proteinExistence type="predicted"/>
<organism evidence="3 4">
    <name type="scientific">Ilumatobacter coccineus (strain NBRC 103263 / KCTC 29153 / YM16-304)</name>
    <dbReference type="NCBI Taxonomy" id="1313172"/>
    <lineage>
        <taxon>Bacteria</taxon>
        <taxon>Bacillati</taxon>
        <taxon>Actinomycetota</taxon>
        <taxon>Acidimicrobiia</taxon>
        <taxon>Acidimicrobiales</taxon>
        <taxon>Ilumatobacteraceae</taxon>
        <taxon>Ilumatobacter</taxon>
    </lineage>
</organism>
<gene>
    <name evidence="3" type="ORF">YM304_29290</name>
</gene>
<evidence type="ECO:0000313" key="3">
    <source>
        <dbReference type="EMBL" id="BAN03243.1"/>
    </source>
</evidence>
<dbReference type="AlphaFoldDB" id="A0A6C7EA82"/>
<feature type="compositionally biased region" description="Basic and acidic residues" evidence="1">
    <location>
        <begin position="1"/>
        <end position="24"/>
    </location>
</feature>